<dbReference type="Pfam" id="PF09425">
    <property type="entry name" value="Jas_motif"/>
    <property type="match status" value="1"/>
</dbReference>
<reference evidence="1 2" key="1">
    <citation type="submission" date="2020-08" db="EMBL/GenBank/DDBJ databases">
        <title>Plant Genome Project.</title>
        <authorList>
            <person name="Zhang R.-G."/>
        </authorList>
    </citation>
    <scope>NUCLEOTIDE SEQUENCE [LARGE SCALE GENOMIC DNA]</scope>
    <source>
        <tissue evidence="1">Rhizome</tissue>
    </source>
</reference>
<dbReference type="GO" id="GO:0005634">
    <property type="term" value="C:nucleus"/>
    <property type="evidence" value="ECO:0007669"/>
    <property type="project" value="TreeGrafter"/>
</dbReference>
<dbReference type="GO" id="GO:0031347">
    <property type="term" value="P:regulation of defense response"/>
    <property type="evidence" value="ECO:0007669"/>
    <property type="project" value="TreeGrafter"/>
</dbReference>
<dbReference type="InterPro" id="IPR018467">
    <property type="entry name" value="CCT_CS"/>
</dbReference>
<evidence type="ECO:0000313" key="2">
    <source>
        <dbReference type="Proteomes" id="UP000734854"/>
    </source>
</evidence>
<comment type="caution">
    <text evidence="1">The sequence shown here is derived from an EMBL/GenBank/DDBJ whole genome shotgun (WGS) entry which is preliminary data.</text>
</comment>
<dbReference type="InterPro" id="IPR040390">
    <property type="entry name" value="TIFY/JAZ"/>
</dbReference>
<name>A0A8J5LM63_ZINOF</name>
<dbReference type="GO" id="GO:2000022">
    <property type="term" value="P:regulation of jasmonic acid mediated signaling pathway"/>
    <property type="evidence" value="ECO:0007669"/>
    <property type="project" value="TreeGrafter"/>
</dbReference>
<keyword evidence="2" id="KW-1185">Reference proteome</keyword>
<evidence type="ECO:0000313" key="1">
    <source>
        <dbReference type="EMBL" id="KAG6525152.1"/>
    </source>
</evidence>
<dbReference type="EMBL" id="JACMSC010000004">
    <property type="protein sequence ID" value="KAG6525152.1"/>
    <property type="molecule type" value="Genomic_DNA"/>
</dbReference>
<organism evidence="1 2">
    <name type="scientific">Zingiber officinale</name>
    <name type="common">Ginger</name>
    <name type="synonym">Amomum zingiber</name>
    <dbReference type="NCBI Taxonomy" id="94328"/>
    <lineage>
        <taxon>Eukaryota</taxon>
        <taxon>Viridiplantae</taxon>
        <taxon>Streptophyta</taxon>
        <taxon>Embryophyta</taxon>
        <taxon>Tracheophyta</taxon>
        <taxon>Spermatophyta</taxon>
        <taxon>Magnoliopsida</taxon>
        <taxon>Liliopsida</taxon>
        <taxon>Zingiberales</taxon>
        <taxon>Zingiberaceae</taxon>
        <taxon>Zingiber</taxon>
    </lineage>
</organism>
<protein>
    <submittedName>
        <fullName evidence="1">Uncharacterized protein</fullName>
    </submittedName>
</protein>
<accession>A0A8J5LM63</accession>
<gene>
    <name evidence="1" type="ORF">ZIOFF_015104</name>
</gene>
<dbReference type="AlphaFoldDB" id="A0A8J5LM63"/>
<proteinExistence type="predicted"/>
<dbReference type="PANTHER" id="PTHR33077:SF61">
    <property type="entry name" value="PROTEIN TIFY 3A-RELATED"/>
    <property type="match status" value="1"/>
</dbReference>
<dbReference type="PANTHER" id="PTHR33077">
    <property type="entry name" value="PROTEIN TIFY 4A-RELATED-RELATED"/>
    <property type="match status" value="1"/>
</dbReference>
<sequence>MSHAVSTTVDAVTGHDAYPASRDAIAGSETSSSAYPRNPSSTLVGNRDTVVIFPTWHSKSSGANVGERRLPATLSSAEAIMLIASTAARAASPPAAEQLDRKVNPWNILQDDTNDELPMARTHSLQRFLEKRRERMMERSPHNYYSANSLYVEGPSHAQGMPPPFA</sequence>
<dbReference type="Proteomes" id="UP000734854">
    <property type="component" value="Unassembled WGS sequence"/>
</dbReference>
<dbReference type="GO" id="GO:0009611">
    <property type="term" value="P:response to wounding"/>
    <property type="evidence" value="ECO:0007669"/>
    <property type="project" value="TreeGrafter"/>
</dbReference>